<feature type="compositionally biased region" description="Low complexity" evidence="1">
    <location>
        <begin position="334"/>
        <end position="343"/>
    </location>
</feature>
<gene>
    <name evidence="2" type="ORF">CLODIP_2_CD01465</name>
</gene>
<feature type="region of interest" description="Disordered" evidence="1">
    <location>
        <begin position="1"/>
        <end position="61"/>
    </location>
</feature>
<keyword evidence="3" id="KW-1185">Reference proteome</keyword>
<feature type="compositionally biased region" description="Polar residues" evidence="1">
    <location>
        <begin position="1"/>
        <end position="35"/>
    </location>
</feature>
<feature type="region of interest" description="Disordered" evidence="1">
    <location>
        <begin position="128"/>
        <end position="227"/>
    </location>
</feature>
<dbReference type="OrthoDB" id="6155966at2759"/>
<evidence type="ECO:0000256" key="1">
    <source>
        <dbReference type="SAM" id="MobiDB-lite"/>
    </source>
</evidence>
<feature type="region of interest" description="Disordered" evidence="1">
    <location>
        <begin position="81"/>
        <end position="101"/>
    </location>
</feature>
<dbReference type="AlphaFoldDB" id="A0A8S1CBE7"/>
<name>A0A8S1CBE7_9INSE</name>
<accession>A0A8S1CBE7</accession>
<feature type="compositionally biased region" description="Basic residues" evidence="1">
    <location>
        <begin position="324"/>
        <end position="333"/>
    </location>
</feature>
<dbReference type="EMBL" id="CADEPI010000024">
    <property type="protein sequence ID" value="CAB3366234.1"/>
    <property type="molecule type" value="Genomic_DNA"/>
</dbReference>
<organism evidence="2 3">
    <name type="scientific">Cloeon dipterum</name>
    <dbReference type="NCBI Taxonomy" id="197152"/>
    <lineage>
        <taxon>Eukaryota</taxon>
        <taxon>Metazoa</taxon>
        <taxon>Ecdysozoa</taxon>
        <taxon>Arthropoda</taxon>
        <taxon>Hexapoda</taxon>
        <taxon>Insecta</taxon>
        <taxon>Pterygota</taxon>
        <taxon>Palaeoptera</taxon>
        <taxon>Ephemeroptera</taxon>
        <taxon>Pisciforma</taxon>
        <taxon>Baetidae</taxon>
        <taxon>Cloeon</taxon>
    </lineage>
</organism>
<proteinExistence type="predicted"/>
<evidence type="ECO:0000313" key="2">
    <source>
        <dbReference type="EMBL" id="CAB3366234.1"/>
    </source>
</evidence>
<feature type="compositionally biased region" description="Basic and acidic residues" evidence="1">
    <location>
        <begin position="150"/>
        <end position="164"/>
    </location>
</feature>
<comment type="caution">
    <text evidence="2">The sequence shown here is derived from an EMBL/GenBank/DDBJ whole genome shotgun (WGS) entry which is preliminary data.</text>
</comment>
<feature type="compositionally biased region" description="Low complexity" evidence="1">
    <location>
        <begin position="36"/>
        <end position="59"/>
    </location>
</feature>
<protein>
    <submittedName>
        <fullName evidence="2">Uncharacterized protein</fullName>
    </submittedName>
</protein>
<sequence length="428" mass="45545">MEAISSSHPIDFTLKSTTSVNNNNLDDSSYIYQRHSSPSSSPNNSRSPSPAPLNSAPPSGLNLLLGKANSNTSAFRIVTPKGKCDDATSSSSPGTASSAATPAAASLAGLNYYSRLWGAAPLMKEKQTESPAVEEASSKDRITFGVSRLVDSRKNPSPFEEEKPSSPSPPPPTKKADSSNSTNNNKTRVWLGGRDTPDSKPNAVQPAAKHSETFSVSALLSRPDPARRVLPDVARPFFYPGLDLKEQFIPRHFPLLGLGLYERDGQATPPHALLQPGGGDRSRPSSRRSTASNSTASSSAPGGRAYRGAIPAAAPLPPRDAARGRGRRGRRNGQRAGPVGRVQSAGVGVGAAAARWAPGGRVFVHQVREDVLDAARPRGARPPLPQRQAALRLRVMQQDVWTRDQPQPAQGCAQRGEDFRVQAVRKDV</sequence>
<evidence type="ECO:0000313" key="3">
    <source>
        <dbReference type="Proteomes" id="UP000494165"/>
    </source>
</evidence>
<dbReference type="Proteomes" id="UP000494165">
    <property type="component" value="Unassembled WGS sequence"/>
</dbReference>
<feature type="region of interest" description="Disordered" evidence="1">
    <location>
        <begin position="267"/>
        <end position="343"/>
    </location>
</feature>
<reference evidence="2 3" key="1">
    <citation type="submission" date="2020-04" db="EMBL/GenBank/DDBJ databases">
        <authorList>
            <person name="Alioto T."/>
            <person name="Alioto T."/>
            <person name="Gomez Garrido J."/>
        </authorList>
    </citation>
    <scope>NUCLEOTIDE SEQUENCE [LARGE SCALE GENOMIC DNA]</scope>
</reference>
<feature type="compositionally biased region" description="Low complexity" evidence="1">
    <location>
        <begin position="87"/>
        <end position="101"/>
    </location>
</feature>
<feature type="compositionally biased region" description="Low complexity" evidence="1">
    <location>
        <begin position="287"/>
        <end position="313"/>
    </location>
</feature>